<accession>A0A9X2QAI9</accession>
<comment type="caution">
    <text evidence="2">The sequence shown here is derived from an EMBL/GenBank/DDBJ whole genome shotgun (WGS) entry which is preliminary data.</text>
</comment>
<reference evidence="2" key="1">
    <citation type="submission" date="2022-08" db="EMBL/GenBank/DDBJ databases">
        <title>Genomic Encyclopedia of Type Strains, Phase V (KMG-V): Genome sequencing to study the core and pangenomes of soil and plant-associated prokaryotes.</title>
        <authorList>
            <person name="Whitman W."/>
        </authorList>
    </citation>
    <scope>NUCLEOTIDE SEQUENCE</scope>
    <source>
        <strain evidence="2">SP3049</strain>
    </source>
</reference>
<dbReference type="InterPro" id="IPR019627">
    <property type="entry name" value="YAcAr"/>
</dbReference>
<dbReference type="RefSeq" id="WP_259124363.1">
    <property type="nucleotide sequence ID" value="NZ_JANUAE010000015.1"/>
</dbReference>
<gene>
    <name evidence="2" type="ORF">GGP61_003178</name>
</gene>
<evidence type="ECO:0000313" key="2">
    <source>
        <dbReference type="EMBL" id="MCS3711545.1"/>
    </source>
</evidence>
<name>A0A9X2QAI9_9BACT</name>
<evidence type="ECO:0000259" key="1">
    <source>
        <dbReference type="Pfam" id="PF10686"/>
    </source>
</evidence>
<organism evidence="2 3">
    <name type="scientific">Salinibacter ruber</name>
    <dbReference type="NCBI Taxonomy" id="146919"/>
    <lineage>
        <taxon>Bacteria</taxon>
        <taxon>Pseudomonadati</taxon>
        <taxon>Rhodothermota</taxon>
        <taxon>Rhodothermia</taxon>
        <taxon>Rhodothermales</taxon>
        <taxon>Salinibacteraceae</taxon>
        <taxon>Salinibacter</taxon>
    </lineage>
</organism>
<sequence length="145" mass="15910">MQRSLLPFTGTTEYTIVVAGSRTIEDPEVTYAAIERSGYPISEVVSGTAHGPDTHGENWAIMNDIPVKRMSADWESKGKKAGMLRNKKMAAYADGVVAVWDGESAGTKQMIDHAHDQKMPVFVSILGGGDYQNRYYDLSLNKIPT</sequence>
<proteinExistence type="predicted"/>
<dbReference type="Proteomes" id="UP001155057">
    <property type="component" value="Unassembled WGS sequence"/>
</dbReference>
<dbReference type="EMBL" id="JANUAE010000015">
    <property type="protein sequence ID" value="MCS3711545.1"/>
    <property type="molecule type" value="Genomic_DNA"/>
</dbReference>
<protein>
    <recommendedName>
        <fullName evidence="1">YspA cpYpsA-related SLOG domain-containing protein</fullName>
    </recommendedName>
</protein>
<evidence type="ECO:0000313" key="3">
    <source>
        <dbReference type="Proteomes" id="UP001155057"/>
    </source>
</evidence>
<dbReference type="Gene3D" id="3.40.50.450">
    <property type="match status" value="1"/>
</dbReference>
<dbReference type="Pfam" id="PF10686">
    <property type="entry name" value="YAcAr"/>
    <property type="match status" value="1"/>
</dbReference>
<dbReference type="AlphaFoldDB" id="A0A9X2QAI9"/>
<feature type="domain" description="YspA cpYpsA-related SLOG" evidence="1">
    <location>
        <begin position="16"/>
        <end position="75"/>
    </location>
</feature>